<dbReference type="Gene3D" id="2.80.10.50">
    <property type="match status" value="1"/>
</dbReference>
<dbReference type="OrthoDB" id="10028153at2759"/>
<accession>A0A814CXM9</accession>
<evidence type="ECO:0000313" key="3">
    <source>
        <dbReference type="EMBL" id="CAF0948117.1"/>
    </source>
</evidence>
<keyword evidence="1" id="KW-0812">Transmembrane</keyword>
<dbReference type="Proteomes" id="UP000663882">
    <property type="component" value="Unassembled WGS sequence"/>
</dbReference>
<keyword evidence="1" id="KW-1133">Transmembrane helix</keyword>
<keyword evidence="1" id="KW-0472">Membrane</keyword>
<protein>
    <recommendedName>
        <fullName evidence="2">Alpha-L-arabinofuranosidase B arabinose-binding domain-containing protein</fullName>
    </recommendedName>
</protein>
<dbReference type="GO" id="GO:0046373">
    <property type="term" value="P:L-arabinose metabolic process"/>
    <property type="evidence" value="ECO:0007669"/>
    <property type="project" value="InterPro"/>
</dbReference>
<feature type="transmembrane region" description="Helical" evidence="1">
    <location>
        <begin position="20"/>
        <end position="37"/>
    </location>
</feature>
<gene>
    <name evidence="3" type="ORF">RFH988_LOCUS11474</name>
</gene>
<proteinExistence type="predicted"/>
<dbReference type="Pfam" id="PF05270">
    <property type="entry name" value="AbfB"/>
    <property type="match status" value="1"/>
</dbReference>
<evidence type="ECO:0000313" key="4">
    <source>
        <dbReference type="Proteomes" id="UP000663882"/>
    </source>
</evidence>
<dbReference type="InterPro" id="IPR036195">
    <property type="entry name" value="AbfB_ABD_sf"/>
</dbReference>
<name>A0A814CXM9_9BILA</name>
<comment type="caution">
    <text evidence="3">The sequence shown here is derived from an EMBL/GenBank/DDBJ whole genome shotgun (WGS) entry which is preliminary data.</text>
</comment>
<dbReference type="InterPro" id="IPR007934">
    <property type="entry name" value="AbfB_ABD"/>
</dbReference>
<dbReference type="SUPFAM" id="SSF110221">
    <property type="entry name" value="AbfB domain"/>
    <property type="match status" value="1"/>
</dbReference>
<dbReference type="AlphaFoldDB" id="A0A814CXM9"/>
<dbReference type="EMBL" id="CAJNOO010000456">
    <property type="protein sequence ID" value="CAF0948117.1"/>
    <property type="molecule type" value="Genomic_DNA"/>
</dbReference>
<feature type="domain" description="Alpha-L-arabinofuranosidase B arabinose-binding" evidence="2">
    <location>
        <begin position="297"/>
        <end position="351"/>
    </location>
</feature>
<organism evidence="3 4">
    <name type="scientific">Rotaria sordida</name>
    <dbReference type="NCBI Taxonomy" id="392033"/>
    <lineage>
        <taxon>Eukaryota</taxon>
        <taxon>Metazoa</taxon>
        <taxon>Spiralia</taxon>
        <taxon>Gnathifera</taxon>
        <taxon>Rotifera</taxon>
        <taxon>Eurotatoria</taxon>
        <taxon>Bdelloidea</taxon>
        <taxon>Philodinida</taxon>
        <taxon>Philodinidae</taxon>
        <taxon>Rotaria</taxon>
    </lineage>
</organism>
<evidence type="ECO:0000259" key="2">
    <source>
        <dbReference type="Pfam" id="PF05270"/>
    </source>
</evidence>
<reference evidence="3" key="1">
    <citation type="submission" date="2021-02" db="EMBL/GenBank/DDBJ databases">
        <authorList>
            <person name="Nowell W R."/>
        </authorList>
    </citation>
    <scope>NUCLEOTIDE SEQUENCE</scope>
</reference>
<sequence length="388" mass="44966">MRIYRPSLHRYNHRQRRMFLIVFVTIFNFGVGLYLTFSLTQIGEKEFTTKPVISQSKEMKKMQTLIPKTSTISRQRSIKQNYQNYFRIDYTIHESVCKPNHMFNTSRTIESLEYLTNLKLNTITRNITIDIDIISINVIITKIDKINENSSHKSRKTVCNYVLQLYIGFDFPSYCNDVCQSEEIQRLTFRSRPFGNPVDSSFSFTLFSSKSSGAGTKFKIQQVLIYRSSIYFNKTVHIRSFNEVRYLSALILDSSASQTSITMSQIDRSLFLITNALYEKSFENDCSTIYISILTAPGHSTYLRHENGRIKLGKNDQSTLFEQDATFKLITSKINKDMVVFQSINVPDSYIAIDTETKAALMLTHLDTNSLNIDSLEKRFLFKLNFNA</sequence>
<dbReference type="GO" id="GO:0046556">
    <property type="term" value="F:alpha-L-arabinofuranosidase activity"/>
    <property type="evidence" value="ECO:0007669"/>
    <property type="project" value="InterPro"/>
</dbReference>
<evidence type="ECO:0000256" key="1">
    <source>
        <dbReference type="SAM" id="Phobius"/>
    </source>
</evidence>